<evidence type="ECO:0000313" key="1">
    <source>
        <dbReference type="EMBL" id="KAI4335281.1"/>
    </source>
</evidence>
<organism evidence="1 2">
    <name type="scientific">Bauhinia variegata</name>
    <name type="common">Purple orchid tree</name>
    <name type="synonym">Phanera variegata</name>
    <dbReference type="NCBI Taxonomy" id="167791"/>
    <lineage>
        <taxon>Eukaryota</taxon>
        <taxon>Viridiplantae</taxon>
        <taxon>Streptophyta</taxon>
        <taxon>Embryophyta</taxon>
        <taxon>Tracheophyta</taxon>
        <taxon>Spermatophyta</taxon>
        <taxon>Magnoliopsida</taxon>
        <taxon>eudicotyledons</taxon>
        <taxon>Gunneridae</taxon>
        <taxon>Pentapetalae</taxon>
        <taxon>rosids</taxon>
        <taxon>fabids</taxon>
        <taxon>Fabales</taxon>
        <taxon>Fabaceae</taxon>
        <taxon>Cercidoideae</taxon>
        <taxon>Cercideae</taxon>
        <taxon>Bauhiniinae</taxon>
        <taxon>Bauhinia</taxon>
    </lineage>
</organism>
<name>A0ACB9NJH6_BAUVA</name>
<accession>A0ACB9NJH6</accession>
<evidence type="ECO:0000313" key="2">
    <source>
        <dbReference type="Proteomes" id="UP000828941"/>
    </source>
</evidence>
<proteinExistence type="predicted"/>
<reference evidence="1 2" key="1">
    <citation type="journal article" date="2022" name="DNA Res.">
        <title>Chromosomal-level genome assembly of the orchid tree Bauhinia variegata (Leguminosae; Cercidoideae) supports the allotetraploid origin hypothesis of Bauhinia.</title>
        <authorList>
            <person name="Zhong Y."/>
            <person name="Chen Y."/>
            <person name="Zheng D."/>
            <person name="Pang J."/>
            <person name="Liu Y."/>
            <person name="Luo S."/>
            <person name="Meng S."/>
            <person name="Qian L."/>
            <person name="Wei D."/>
            <person name="Dai S."/>
            <person name="Zhou R."/>
        </authorList>
    </citation>
    <scope>NUCLEOTIDE SEQUENCE [LARGE SCALE GENOMIC DNA]</scope>
    <source>
        <strain evidence="1">BV-YZ2020</strain>
    </source>
</reference>
<protein>
    <submittedName>
        <fullName evidence="1">Uncharacterized protein</fullName>
    </submittedName>
</protein>
<keyword evidence="2" id="KW-1185">Reference proteome</keyword>
<sequence length="505" mass="56696">MMVAHGGCGDSGGGGGGEFCSVFSSTLLAEPIDKVLLNKAAEPENVKAAEEAVKGKSEQVTVFGDEARANSGSSFGSEDEDHNDVFQSSSSFMKFSEDSERKTSEVTEEGPIEVVRLVNIKEEESGELHDCDDERGESGDHCCNGVNGSSSSSSIELPKPIEGLHELGPPPFLKKAFEMVEDPETDPIVSWSESRDSFIVWDSHEFSKVILPKYFKHSNFSSFIRQLNTYGFRKVDSDRWEFANEGFRRGKKHLLKNIRRRSKYNKQQQGTFDLTKPSLEAEFEKLKKDQNILNMEILKLRQQQENSQIHLTNVQERIRFAEMKQHQMLFFLTRMARRPTSIQQLIQMIKRKRELDGGEISKRCRLIGTQYPTNFPKPTNINIPSVDCRKRVHDEVATLQPELNALLPGEVNTAIMNPSPLPPLKDELCRPTIEGIRTNASRANAPDVSSAYRVVSEKLMRENSVVDEELEVNDTNIYLELEDLISKPSDWGASASGLVGQTGCM</sequence>
<dbReference type="Proteomes" id="UP000828941">
    <property type="component" value="Chromosome 6"/>
</dbReference>
<gene>
    <name evidence="1" type="ORF">L6164_013943</name>
</gene>
<comment type="caution">
    <text evidence="1">The sequence shown here is derived from an EMBL/GenBank/DDBJ whole genome shotgun (WGS) entry which is preliminary data.</text>
</comment>
<dbReference type="EMBL" id="CM039431">
    <property type="protein sequence ID" value="KAI4335281.1"/>
    <property type="molecule type" value="Genomic_DNA"/>
</dbReference>